<protein>
    <submittedName>
        <fullName evidence="2">Acetyl esterase/lipase</fullName>
    </submittedName>
</protein>
<dbReference type="PANTHER" id="PTHR10824:SF4">
    <property type="entry name" value="ACYL-COENZYME A THIOESTERASE 1-LIKE"/>
    <property type="match status" value="1"/>
</dbReference>
<sequence length="341" mass="37009">MRALRRIGKVAAWCVAVVAVLALVVAGLRAYNANKYPIAQMEASGGASAAEYPQSDHVRKISGDYLNGFHFLPAEGATERRGVVVVYGGSEGSPDYSRAEKLAQDGYEVLSLYFFGQDNQRPTLAEVPLEQFDEVTGYIEEHVAEKSPVTVVGTSKGAEFASLLAANGFAVDNLVAFVPAHYSYSGLDFSTGKDLPSFSLRGEAVPFASFRQSGVLTGLKMLGRMIAAYPVAYRPTYEGAASSAEDAARIELDGFDGNAVFFGAGDDRMWQSDVAARALAEQSPRAEAHVFEDAGHIFFEDSDAQQNGWQIMFGGTQEANRRAHDESWQVLRERLAKWHGQ</sequence>
<name>A0A9X8R6F3_9CORY</name>
<dbReference type="GO" id="GO:0047617">
    <property type="term" value="F:fatty acyl-CoA hydrolase activity"/>
    <property type="evidence" value="ECO:0007669"/>
    <property type="project" value="TreeGrafter"/>
</dbReference>
<dbReference type="PANTHER" id="PTHR10824">
    <property type="entry name" value="ACYL-COENZYME A THIOESTERASE-RELATED"/>
    <property type="match status" value="1"/>
</dbReference>
<evidence type="ECO:0000313" key="2">
    <source>
        <dbReference type="EMBL" id="SIQ69361.1"/>
    </source>
</evidence>
<dbReference type="Gene3D" id="3.40.50.1820">
    <property type="entry name" value="alpha/beta hydrolase"/>
    <property type="match status" value="1"/>
</dbReference>
<dbReference type="Pfam" id="PF08840">
    <property type="entry name" value="BAAT_C"/>
    <property type="match status" value="1"/>
</dbReference>
<organism evidence="2 3">
    <name type="scientific">Corynebacterium afermentans</name>
    <dbReference type="NCBI Taxonomy" id="38286"/>
    <lineage>
        <taxon>Bacteria</taxon>
        <taxon>Bacillati</taxon>
        <taxon>Actinomycetota</taxon>
        <taxon>Actinomycetes</taxon>
        <taxon>Mycobacteriales</taxon>
        <taxon>Corynebacteriaceae</taxon>
        <taxon>Corynebacterium</taxon>
    </lineage>
</organism>
<dbReference type="Proteomes" id="UP000185547">
    <property type="component" value="Unassembled WGS sequence"/>
</dbReference>
<dbReference type="AlphaFoldDB" id="A0A9X8R6F3"/>
<gene>
    <name evidence="2" type="ORF">SAMN05421802_12517</name>
</gene>
<proteinExistence type="predicted"/>
<evidence type="ECO:0000313" key="3">
    <source>
        <dbReference type="Proteomes" id="UP000185547"/>
    </source>
</evidence>
<accession>A0A9X8R6F3</accession>
<reference evidence="2 3" key="1">
    <citation type="submission" date="2017-01" db="EMBL/GenBank/DDBJ databases">
        <authorList>
            <person name="Varghese N."/>
            <person name="Submissions S."/>
        </authorList>
    </citation>
    <scope>NUCLEOTIDE SEQUENCE [LARGE SCALE GENOMIC DNA]</scope>
    <source>
        <strain evidence="2 3">DSM 44280</strain>
    </source>
</reference>
<dbReference type="OrthoDB" id="8922993at2"/>
<evidence type="ECO:0000259" key="1">
    <source>
        <dbReference type="Pfam" id="PF08840"/>
    </source>
</evidence>
<feature type="domain" description="BAAT/Acyl-CoA thioester hydrolase C-terminal" evidence="1">
    <location>
        <begin position="127"/>
        <end position="331"/>
    </location>
</feature>
<comment type="caution">
    <text evidence="2">The sequence shown here is derived from an EMBL/GenBank/DDBJ whole genome shotgun (WGS) entry which is preliminary data.</text>
</comment>
<dbReference type="InterPro" id="IPR029058">
    <property type="entry name" value="AB_hydrolase_fold"/>
</dbReference>
<dbReference type="SUPFAM" id="SSF53474">
    <property type="entry name" value="alpha/beta-Hydrolases"/>
    <property type="match status" value="1"/>
</dbReference>
<dbReference type="GO" id="GO:0006637">
    <property type="term" value="P:acyl-CoA metabolic process"/>
    <property type="evidence" value="ECO:0007669"/>
    <property type="project" value="TreeGrafter"/>
</dbReference>
<dbReference type="RefSeq" id="WP_063937797.1">
    <property type="nucleotide sequence ID" value="NZ_FTMH01000025.1"/>
</dbReference>
<dbReference type="GO" id="GO:0006631">
    <property type="term" value="P:fatty acid metabolic process"/>
    <property type="evidence" value="ECO:0007669"/>
    <property type="project" value="TreeGrafter"/>
</dbReference>
<dbReference type="EMBL" id="FTMH01000025">
    <property type="protein sequence ID" value="SIQ69361.1"/>
    <property type="molecule type" value="Genomic_DNA"/>
</dbReference>
<keyword evidence="3" id="KW-1185">Reference proteome</keyword>
<dbReference type="InterPro" id="IPR014940">
    <property type="entry name" value="BAAT_C"/>
</dbReference>